<dbReference type="GO" id="GO:0008033">
    <property type="term" value="P:tRNA processing"/>
    <property type="evidence" value="ECO:0007669"/>
    <property type="project" value="UniProtKB-KW"/>
</dbReference>
<evidence type="ECO:0000313" key="3">
    <source>
        <dbReference type="EMBL" id="TCD67748.1"/>
    </source>
</evidence>
<evidence type="ECO:0000259" key="2">
    <source>
        <dbReference type="Pfam" id="PF20976"/>
    </source>
</evidence>
<name>A0A4R0RVA0_9APHY</name>
<protein>
    <recommendedName>
        <fullName evidence="2">Ribonucleases P/MRP subunit Pop8-like domain-containing protein</fullName>
    </recommendedName>
</protein>
<accession>A0A4R0RVA0</accession>
<dbReference type="GO" id="GO:1990904">
    <property type="term" value="C:ribonucleoprotein complex"/>
    <property type="evidence" value="ECO:0007669"/>
    <property type="project" value="UniProtKB-ARBA"/>
</dbReference>
<dbReference type="Proteomes" id="UP000292702">
    <property type="component" value="Unassembled WGS sequence"/>
</dbReference>
<comment type="caution">
    <text evidence="3">The sequence shown here is derived from an EMBL/GenBank/DDBJ whole genome shotgun (WGS) entry which is preliminary data.</text>
</comment>
<evidence type="ECO:0000313" key="4">
    <source>
        <dbReference type="Proteomes" id="UP000292702"/>
    </source>
</evidence>
<reference evidence="3 4" key="1">
    <citation type="submission" date="2018-11" db="EMBL/GenBank/DDBJ databases">
        <title>Genome assembly of Steccherinum ochraceum LE-BIN_3174, the white-rot fungus of the Steccherinaceae family (The Residual Polyporoid clade, Polyporales, Basidiomycota).</title>
        <authorList>
            <person name="Fedorova T.V."/>
            <person name="Glazunova O.A."/>
            <person name="Landesman E.O."/>
            <person name="Moiseenko K.V."/>
            <person name="Psurtseva N.V."/>
            <person name="Savinova O.S."/>
            <person name="Shakhova N.V."/>
            <person name="Tyazhelova T.V."/>
            <person name="Vasina D.V."/>
        </authorList>
    </citation>
    <scope>NUCLEOTIDE SEQUENCE [LARGE SCALE GENOMIC DNA]</scope>
    <source>
        <strain evidence="3 4">LE-BIN_3174</strain>
    </source>
</reference>
<dbReference type="SUPFAM" id="SSF160350">
    <property type="entry name" value="Rnp2-like"/>
    <property type="match status" value="1"/>
</dbReference>
<dbReference type="AlphaFoldDB" id="A0A4R0RVA0"/>
<dbReference type="OrthoDB" id="3265020at2759"/>
<keyword evidence="1" id="KW-0819">tRNA processing</keyword>
<evidence type="ECO:0000256" key="1">
    <source>
        <dbReference type="ARBA" id="ARBA00022694"/>
    </source>
</evidence>
<keyword evidence="4" id="KW-1185">Reference proteome</keyword>
<dbReference type="EMBL" id="RWJN01000087">
    <property type="protein sequence ID" value="TCD67748.1"/>
    <property type="molecule type" value="Genomic_DNA"/>
</dbReference>
<dbReference type="GO" id="GO:1902555">
    <property type="term" value="C:endoribonuclease complex"/>
    <property type="evidence" value="ECO:0007669"/>
    <property type="project" value="UniProtKB-ARBA"/>
</dbReference>
<dbReference type="InterPro" id="IPR049128">
    <property type="entry name" value="Pop8-like_dom"/>
</dbReference>
<dbReference type="InterPro" id="IPR038085">
    <property type="entry name" value="Rnp2-like_sf"/>
</dbReference>
<gene>
    <name evidence="3" type="ORF">EIP91_011990</name>
</gene>
<sequence length="102" mass="11094">MPSLKTSYHYIRFSVSPPTSDALKIRKTVQDALMQSFGLVAANTYMDVLWLAEDGSEIVLRVGESDASNVMVAVTTSTSSPRLSVTRESPFLPSLLASNINL</sequence>
<organism evidence="3 4">
    <name type="scientific">Steccherinum ochraceum</name>
    <dbReference type="NCBI Taxonomy" id="92696"/>
    <lineage>
        <taxon>Eukaryota</taxon>
        <taxon>Fungi</taxon>
        <taxon>Dikarya</taxon>
        <taxon>Basidiomycota</taxon>
        <taxon>Agaricomycotina</taxon>
        <taxon>Agaricomycetes</taxon>
        <taxon>Polyporales</taxon>
        <taxon>Steccherinaceae</taxon>
        <taxon>Steccherinum</taxon>
    </lineage>
</organism>
<dbReference type="Pfam" id="PF20976">
    <property type="entry name" value="Pop8"/>
    <property type="match status" value="1"/>
</dbReference>
<feature type="domain" description="Ribonucleases P/MRP subunit Pop8-like" evidence="2">
    <location>
        <begin position="19"/>
        <end position="76"/>
    </location>
</feature>
<proteinExistence type="predicted"/>